<keyword evidence="1" id="KW-1133">Transmembrane helix</keyword>
<reference evidence="2 3" key="1">
    <citation type="submission" date="2019-05" db="EMBL/GenBank/DDBJ databases">
        <title>Complete genome sequence of Izhakiella calystegiae KSNA2, an endophyte isolated from beach morning glory (Calystegia soldanella).</title>
        <authorList>
            <person name="Jiang L."/>
            <person name="Jeong J.C."/>
            <person name="Kim C.Y."/>
            <person name="Kim D.H."/>
            <person name="Kim S.W."/>
            <person name="Lee j."/>
        </authorList>
    </citation>
    <scope>NUCLEOTIDE SEQUENCE [LARGE SCALE GENOMIC DNA]</scope>
    <source>
        <strain evidence="2 3">KSNA2</strain>
    </source>
</reference>
<dbReference type="Proteomes" id="UP000302163">
    <property type="component" value="Chromosome"/>
</dbReference>
<dbReference type="EMBL" id="CP040428">
    <property type="protein sequence ID" value="QCT20623.1"/>
    <property type="molecule type" value="Genomic_DNA"/>
</dbReference>
<dbReference type="AlphaFoldDB" id="A0A4P8YKH0"/>
<dbReference type="KEGG" id="izh:FEM41_13715"/>
<dbReference type="RefSeq" id="WP_138096497.1">
    <property type="nucleotide sequence ID" value="NZ_CP040428.1"/>
</dbReference>
<evidence type="ECO:0000256" key="1">
    <source>
        <dbReference type="SAM" id="Phobius"/>
    </source>
</evidence>
<proteinExistence type="predicted"/>
<accession>A0A4P8YKH0</accession>
<feature type="transmembrane region" description="Helical" evidence="1">
    <location>
        <begin position="12"/>
        <end position="32"/>
    </location>
</feature>
<protein>
    <submittedName>
        <fullName evidence="2">Uncharacterized protein</fullName>
    </submittedName>
</protein>
<name>A0A4P8YKH0_9ENTR</name>
<keyword evidence="1" id="KW-0472">Membrane</keyword>
<keyword evidence="3" id="KW-1185">Reference proteome</keyword>
<keyword evidence="1" id="KW-0812">Transmembrane</keyword>
<evidence type="ECO:0000313" key="2">
    <source>
        <dbReference type="EMBL" id="QCT20623.1"/>
    </source>
</evidence>
<organism evidence="2 3">
    <name type="scientific">Jejubacter calystegiae</name>
    <dbReference type="NCBI Taxonomy" id="2579935"/>
    <lineage>
        <taxon>Bacteria</taxon>
        <taxon>Pseudomonadati</taxon>
        <taxon>Pseudomonadota</taxon>
        <taxon>Gammaproteobacteria</taxon>
        <taxon>Enterobacterales</taxon>
        <taxon>Enterobacteriaceae</taxon>
        <taxon>Jejubacter</taxon>
    </lineage>
</organism>
<feature type="transmembrane region" description="Helical" evidence="1">
    <location>
        <begin position="82"/>
        <end position="100"/>
    </location>
</feature>
<evidence type="ECO:0000313" key="3">
    <source>
        <dbReference type="Proteomes" id="UP000302163"/>
    </source>
</evidence>
<dbReference type="OrthoDB" id="6612054at2"/>
<feature type="transmembrane region" description="Helical" evidence="1">
    <location>
        <begin position="44"/>
        <end position="62"/>
    </location>
</feature>
<gene>
    <name evidence="2" type="ORF">FEM41_13715</name>
</gene>
<sequence>MSYDEIVITQSIWPAIFYHVISVAIFFLLFGGKILVMKKKNRSLFIFYSLLVVFIASIQFSLFTHGTQFAKSFLHIDLNIDAYDSVGYGALFYALTYLFAMPRNIFVKYI</sequence>